<dbReference type="EMBL" id="SNRW01000131">
    <property type="protein sequence ID" value="KAA6403177.1"/>
    <property type="molecule type" value="Genomic_DNA"/>
</dbReference>
<protein>
    <submittedName>
        <fullName evidence="2">Uncharacterized protein</fullName>
    </submittedName>
</protein>
<proteinExistence type="predicted"/>
<feature type="region of interest" description="Disordered" evidence="1">
    <location>
        <begin position="328"/>
        <end position="407"/>
    </location>
</feature>
<evidence type="ECO:0000256" key="1">
    <source>
        <dbReference type="SAM" id="MobiDB-lite"/>
    </source>
</evidence>
<feature type="compositionally biased region" description="Basic and acidic residues" evidence="1">
    <location>
        <begin position="378"/>
        <end position="407"/>
    </location>
</feature>
<feature type="compositionally biased region" description="Polar residues" evidence="1">
    <location>
        <begin position="354"/>
        <end position="377"/>
    </location>
</feature>
<sequence length="407" mass="45757">MSDETLAILRTISPRDPRGYKEREPERKYPKLQQYAGLMDVVKSFHEIMKPMIEEEKKKPKILLSGQYKEYSNKDGRAFFYSSKNYRPTPIPRSNDLNLSEELRNQFALANHPKGSYIPRFLNISDGMAGFINIHPQIYQSILEAVKGLIVFAAKQIIQSETDSNDQEQLTNELERVVADRIDDNEDEDQSMHVIEPKHLTNGNDGLRKNDSGTQLKATVNGEANPFINITKISANTPPHNVNGSDGLGGNGCQPSIIITTSKLGKVKGKVAVPKQRMLPTNDHDTRSKIGLSKSVPNNYLGSPEARVNSDTLSNFVPQQEKSKKADVAQATEISPQNALIVTRPVQDPRNRNMDSTSKTRQKQSPITRLTSRISWTEQERKEKGSESRDLESCETDKENREILDGN</sequence>
<accession>A0A5J4X7J3</accession>
<name>A0A5J4X7J3_9EUKA</name>
<feature type="region of interest" description="Disordered" evidence="1">
    <location>
        <begin position="279"/>
        <end position="311"/>
    </location>
</feature>
<gene>
    <name evidence="2" type="ORF">EZS28_001303</name>
</gene>
<comment type="caution">
    <text evidence="2">The sequence shown here is derived from an EMBL/GenBank/DDBJ whole genome shotgun (WGS) entry which is preliminary data.</text>
</comment>
<evidence type="ECO:0000313" key="3">
    <source>
        <dbReference type="Proteomes" id="UP000324800"/>
    </source>
</evidence>
<reference evidence="2 3" key="1">
    <citation type="submission" date="2019-03" db="EMBL/GenBank/DDBJ databases">
        <title>Single cell metagenomics reveals metabolic interactions within the superorganism composed of flagellate Streblomastix strix and complex community of Bacteroidetes bacteria on its surface.</title>
        <authorList>
            <person name="Treitli S.C."/>
            <person name="Kolisko M."/>
            <person name="Husnik F."/>
            <person name="Keeling P."/>
            <person name="Hampl V."/>
        </authorList>
    </citation>
    <scope>NUCLEOTIDE SEQUENCE [LARGE SCALE GENOMIC DNA]</scope>
    <source>
        <strain evidence="2">ST1C</strain>
    </source>
</reference>
<organism evidence="2 3">
    <name type="scientific">Streblomastix strix</name>
    <dbReference type="NCBI Taxonomy" id="222440"/>
    <lineage>
        <taxon>Eukaryota</taxon>
        <taxon>Metamonada</taxon>
        <taxon>Preaxostyla</taxon>
        <taxon>Oxymonadida</taxon>
        <taxon>Streblomastigidae</taxon>
        <taxon>Streblomastix</taxon>
    </lineage>
</organism>
<dbReference type="Proteomes" id="UP000324800">
    <property type="component" value="Unassembled WGS sequence"/>
</dbReference>
<dbReference type="AlphaFoldDB" id="A0A5J4X7J3"/>
<evidence type="ECO:0000313" key="2">
    <source>
        <dbReference type="EMBL" id="KAA6403177.1"/>
    </source>
</evidence>